<keyword evidence="2" id="KW-1185">Reference proteome</keyword>
<organism evidence="3">
    <name type="scientific">Haemonchus placei</name>
    <name type="common">Barber's pole worm</name>
    <dbReference type="NCBI Taxonomy" id="6290"/>
    <lineage>
        <taxon>Eukaryota</taxon>
        <taxon>Metazoa</taxon>
        <taxon>Ecdysozoa</taxon>
        <taxon>Nematoda</taxon>
        <taxon>Chromadorea</taxon>
        <taxon>Rhabditida</taxon>
        <taxon>Rhabditina</taxon>
        <taxon>Rhabditomorpha</taxon>
        <taxon>Strongyloidea</taxon>
        <taxon>Trichostrongylidae</taxon>
        <taxon>Haemonchus</taxon>
    </lineage>
</organism>
<dbReference type="AlphaFoldDB" id="A0A0N4WAZ6"/>
<protein>
    <submittedName>
        <fullName evidence="3">GRAS domain-containing protein</fullName>
    </submittedName>
</protein>
<evidence type="ECO:0000313" key="3">
    <source>
        <dbReference type="WBParaSite" id="HPLM_0000759101-mRNA-1"/>
    </source>
</evidence>
<name>A0A0N4WAZ6_HAEPC</name>
<accession>A0A0N4WAZ6</accession>
<gene>
    <name evidence="1" type="ORF">HPLM_LOCUS7583</name>
</gene>
<sequence length="155" mass="17075">MHSMLSYSLLPHCSRSSLQASTLFGHSKLDAFVWDDALIPHEAAAAMTYGVGVAQNNADIGGGGGMNDEEYDENSSARLFERSRIKALAEECVPGVTTSQIHKVHRCECFVDLRISLWRYVSFRIDVASDVVGGGRDDRPQPDAFMQGFEENVMC</sequence>
<evidence type="ECO:0000313" key="2">
    <source>
        <dbReference type="Proteomes" id="UP000268014"/>
    </source>
</evidence>
<dbReference type="WBParaSite" id="HPLM_0000759101-mRNA-1">
    <property type="protein sequence ID" value="HPLM_0000759101-mRNA-1"/>
    <property type="gene ID" value="HPLM_0000759101"/>
</dbReference>
<dbReference type="Proteomes" id="UP000268014">
    <property type="component" value="Unassembled WGS sequence"/>
</dbReference>
<dbReference type="OrthoDB" id="5865767at2759"/>
<dbReference type="EMBL" id="UZAF01016690">
    <property type="protein sequence ID" value="VDO32363.1"/>
    <property type="molecule type" value="Genomic_DNA"/>
</dbReference>
<reference evidence="1 2" key="2">
    <citation type="submission" date="2018-11" db="EMBL/GenBank/DDBJ databases">
        <authorList>
            <consortium name="Pathogen Informatics"/>
        </authorList>
    </citation>
    <scope>NUCLEOTIDE SEQUENCE [LARGE SCALE GENOMIC DNA]</scope>
    <source>
        <strain evidence="1 2">MHpl1</strain>
    </source>
</reference>
<reference evidence="3" key="1">
    <citation type="submission" date="2017-02" db="UniProtKB">
        <authorList>
            <consortium name="WormBaseParasite"/>
        </authorList>
    </citation>
    <scope>IDENTIFICATION</scope>
</reference>
<proteinExistence type="predicted"/>
<evidence type="ECO:0000313" key="1">
    <source>
        <dbReference type="EMBL" id="VDO32363.1"/>
    </source>
</evidence>